<accession>A0ABU6CLL2</accession>
<proteinExistence type="predicted"/>
<evidence type="ECO:0000313" key="3">
    <source>
        <dbReference type="Proteomes" id="UP001352223"/>
    </source>
</evidence>
<dbReference type="Pfam" id="PF13384">
    <property type="entry name" value="HTH_23"/>
    <property type="match status" value="1"/>
</dbReference>
<feature type="region of interest" description="Disordered" evidence="1">
    <location>
        <begin position="159"/>
        <end position="200"/>
    </location>
</feature>
<reference evidence="2 3" key="1">
    <citation type="submission" date="2022-10" db="EMBL/GenBank/DDBJ databases">
        <authorList>
            <person name="Xie J."/>
            <person name="Shen N."/>
        </authorList>
    </citation>
    <scope>NUCLEOTIDE SEQUENCE [LARGE SCALE GENOMIC DNA]</scope>
    <source>
        <strain evidence="2 3">DSM 41681</strain>
    </source>
</reference>
<organism evidence="2 3">
    <name type="scientific">Streptomyces kunmingensis</name>
    <dbReference type="NCBI Taxonomy" id="68225"/>
    <lineage>
        <taxon>Bacteria</taxon>
        <taxon>Bacillati</taxon>
        <taxon>Actinomycetota</taxon>
        <taxon>Actinomycetes</taxon>
        <taxon>Kitasatosporales</taxon>
        <taxon>Streptomycetaceae</taxon>
        <taxon>Streptomyces</taxon>
    </lineage>
</organism>
<gene>
    <name evidence="2" type="ORF">OKJ48_33500</name>
</gene>
<dbReference type="Proteomes" id="UP001352223">
    <property type="component" value="Unassembled WGS sequence"/>
</dbReference>
<dbReference type="SUPFAM" id="SSF46689">
    <property type="entry name" value="Homeodomain-like"/>
    <property type="match status" value="1"/>
</dbReference>
<evidence type="ECO:0000313" key="2">
    <source>
        <dbReference type="EMBL" id="MEB3965106.1"/>
    </source>
</evidence>
<comment type="caution">
    <text evidence="2">The sequence shown here is derived from an EMBL/GenBank/DDBJ whole genome shotgun (WGS) entry which is preliminary data.</text>
</comment>
<dbReference type="RefSeq" id="WP_324773063.1">
    <property type="nucleotide sequence ID" value="NZ_BAAATS010000032.1"/>
</dbReference>
<evidence type="ECO:0000256" key="1">
    <source>
        <dbReference type="SAM" id="MobiDB-lite"/>
    </source>
</evidence>
<dbReference type="InterPro" id="IPR009057">
    <property type="entry name" value="Homeodomain-like_sf"/>
</dbReference>
<dbReference type="EMBL" id="JAOZYB010000323">
    <property type="protein sequence ID" value="MEB3965106.1"/>
    <property type="molecule type" value="Genomic_DNA"/>
</dbReference>
<name>A0ABU6CLL2_9ACTN</name>
<protein>
    <submittedName>
        <fullName evidence="2">Helix-turn-helix domain-containing protein</fullName>
    </submittedName>
</protein>
<sequence length="200" mass="22608">MVLWARPCRDEEELRVVHRLVRARKAPRDLAVRARMVQLSWSGQRVPAIAATLGCSAKTVRCWLHRFNCRGLAGLEDLGGQGRKRRITEQERSRVIALVKTLPPGRLRWEPVDELWAPDELGPAERTLSTLAATARAEGIQIGRSQVRRILLAEGVRRRRPRSWTRPTDPDFVPKGRGSSGSTRTLRRGPRSFVPTNSAR</sequence>
<feature type="compositionally biased region" description="Low complexity" evidence="1">
    <location>
        <begin position="175"/>
        <end position="184"/>
    </location>
</feature>
<keyword evidence="3" id="KW-1185">Reference proteome</keyword>